<reference evidence="1 2" key="1">
    <citation type="submission" date="2011-12" db="EMBL/GenBank/DDBJ databases">
        <title>The complete genome of Niastella koreensis GR20-10.</title>
        <authorList>
            <consortium name="US DOE Joint Genome Institute (JGI-PGF)"/>
            <person name="Lucas S."/>
            <person name="Han J."/>
            <person name="Lapidus A."/>
            <person name="Bruce D."/>
            <person name="Goodwin L."/>
            <person name="Pitluck S."/>
            <person name="Peters L."/>
            <person name="Kyrpides N."/>
            <person name="Mavromatis K."/>
            <person name="Ivanova N."/>
            <person name="Mikhailova N."/>
            <person name="Davenport K."/>
            <person name="Saunders E."/>
            <person name="Detter J.C."/>
            <person name="Tapia R."/>
            <person name="Han C."/>
            <person name="Land M."/>
            <person name="Hauser L."/>
            <person name="Markowitz V."/>
            <person name="Cheng J.-F."/>
            <person name="Hugenholtz P."/>
            <person name="Woyke T."/>
            <person name="Wu D."/>
            <person name="Tindall B."/>
            <person name="Pomrenke H."/>
            <person name="Brambilla E."/>
            <person name="Klenk H.-P."/>
            <person name="Eisen J.A."/>
        </authorList>
    </citation>
    <scope>NUCLEOTIDE SEQUENCE [LARGE SCALE GENOMIC DNA]</scope>
    <source>
        <strain evidence="2">DSM 17620 / KACC 11465 / NBRC 106392 / GR20-10</strain>
    </source>
</reference>
<dbReference type="AlphaFoldDB" id="G8T8E3"/>
<name>G8T8E3_NIAKG</name>
<gene>
    <name evidence="1" type="ordered locus">Niako_2779</name>
</gene>
<organism evidence="1 2">
    <name type="scientific">Niastella koreensis (strain DSM 17620 / KACC 11465 / NBRC 106392 / GR20-10)</name>
    <dbReference type="NCBI Taxonomy" id="700598"/>
    <lineage>
        <taxon>Bacteria</taxon>
        <taxon>Pseudomonadati</taxon>
        <taxon>Bacteroidota</taxon>
        <taxon>Chitinophagia</taxon>
        <taxon>Chitinophagales</taxon>
        <taxon>Chitinophagaceae</taxon>
        <taxon>Niastella</taxon>
    </lineage>
</organism>
<sequence>MDQQPSHTKYLDHLQGEWIKDTRILRMFPGGAVVVEEGTVHQGDNRPPFFAA</sequence>
<dbReference type="KEGG" id="nko:Niako_2779"/>
<dbReference type="EMBL" id="CP003178">
    <property type="protein sequence ID" value="AEV99113.1"/>
    <property type="molecule type" value="Genomic_DNA"/>
</dbReference>
<accession>G8T8E3</accession>
<proteinExistence type="predicted"/>
<protein>
    <submittedName>
        <fullName evidence="1">Uncharacterized protein</fullName>
    </submittedName>
</protein>
<evidence type="ECO:0000313" key="2">
    <source>
        <dbReference type="Proteomes" id="UP000005438"/>
    </source>
</evidence>
<evidence type="ECO:0000313" key="1">
    <source>
        <dbReference type="EMBL" id="AEV99113.1"/>
    </source>
</evidence>
<dbReference type="HOGENOM" id="CLU_3082286_0_0_10"/>
<dbReference type="Proteomes" id="UP000005438">
    <property type="component" value="Chromosome"/>
</dbReference>
<dbReference type="STRING" id="700598.Niako_2779"/>